<dbReference type="EMBL" id="SPLM01000109">
    <property type="protein sequence ID" value="TMW59888.1"/>
    <property type="molecule type" value="Genomic_DNA"/>
</dbReference>
<comment type="caution">
    <text evidence="2">The sequence shown here is derived from an EMBL/GenBank/DDBJ whole genome shotgun (WGS) entry which is preliminary data.</text>
</comment>
<keyword evidence="1" id="KW-0175">Coiled coil</keyword>
<gene>
    <name evidence="2" type="ORF">Poli38472_004957</name>
</gene>
<feature type="coiled-coil region" evidence="1">
    <location>
        <begin position="405"/>
        <end position="435"/>
    </location>
</feature>
<accession>A0A8K1CC12</accession>
<dbReference type="AlphaFoldDB" id="A0A8K1CC12"/>
<proteinExistence type="predicted"/>
<reference evidence="2" key="1">
    <citation type="submission" date="2019-03" db="EMBL/GenBank/DDBJ databases">
        <title>Long read genome sequence of the mycoparasitic Pythium oligandrum ATCC 38472 isolated from sugarbeet rhizosphere.</title>
        <authorList>
            <person name="Gaulin E."/>
        </authorList>
    </citation>
    <scope>NUCLEOTIDE SEQUENCE</scope>
    <source>
        <strain evidence="2">ATCC 38472_TT</strain>
    </source>
</reference>
<evidence type="ECO:0000313" key="3">
    <source>
        <dbReference type="Proteomes" id="UP000794436"/>
    </source>
</evidence>
<evidence type="ECO:0000313" key="2">
    <source>
        <dbReference type="EMBL" id="TMW59888.1"/>
    </source>
</evidence>
<dbReference type="Proteomes" id="UP000794436">
    <property type="component" value="Unassembled WGS sequence"/>
</dbReference>
<name>A0A8K1CC12_PYTOL</name>
<feature type="coiled-coil region" evidence="1">
    <location>
        <begin position="53"/>
        <end position="129"/>
    </location>
</feature>
<protein>
    <submittedName>
        <fullName evidence="2">Uncharacterized protein</fullName>
    </submittedName>
</protein>
<keyword evidence="3" id="KW-1185">Reference proteome</keyword>
<organism evidence="2 3">
    <name type="scientific">Pythium oligandrum</name>
    <name type="common">Mycoparasitic fungus</name>
    <dbReference type="NCBI Taxonomy" id="41045"/>
    <lineage>
        <taxon>Eukaryota</taxon>
        <taxon>Sar</taxon>
        <taxon>Stramenopiles</taxon>
        <taxon>Oomycota</taxon>
        <taxon>Peronosporomycetes</taxon>
        <taxon>Pythiales</taxon>
        <taxon>Pythiaceae</taxon>
        <taxon>Pythium</taxon>
    </lineage>
</organism>
<evidence type="ECO:0000256" key="1">
    <source>
        <dbReference type="SAM" id="Coils"/>
    </source>
</evidence>
<sequence>MEPEDLAAVQALLESIEADEALESLLQETEWYGLEQEQAAVTLSKRKRPKSTDARQKERMASLRAEIDDLERQYKRLQLTRGRHAAVKMARREFANRWEAIAHRQRISRTRAEEENAKLRRQIEAHFQQGRDVAAMLCGEVLTTQFRSVFDAADVQLRLECLYAQTQEAFADSCFSDGCKDFSEQFIDNVEMGCVINKLSGWTTPFSAQELDQALWNLLCQRSTWEDTDYALSLEVKNDTIHVMNQAVNVQSDDIIGRFQTRVTIRRFRAAPEDFSVYVSYLYAEPLTSDPDHFAGHEVKWYRVRELPDSNVSPYAQLQTSLRLHVDCSKCPPASRQKTLEILTEFSLAATISETVTRQLLMEDEDAALLAALLDSLETDAALQSILPQSEIDVIPVGKAPSTRKSTAKRQKEEIESLRAEVEDLERLRKRLRDAPGRHMTISTAQRELATMWEGIARRQRDFRAKAEARNARLRAEVDDQFNKGRDVAAVLGANLGQQPVRLSFIRDINFTDTRAKLEHLYTHTHVAFVDAKFSDGTNFRDFRVADNNGMGSIINGEDSWTSPFSVAELDRAMWNIICSKSTWQDAEHTMELNIIDDTVVVTHPIKVVQNNVVVGKFQSKVVIRRFQERSDSPGVYVTCFYAEPMPSDDFMIPPEHLTAYEIAWYRIREISVGEASTLSSCSQFQTSRRFYIDCSGSPPFSRKETLEIVTEFTLHDLIKDAEEMQQLLEHELVRSSANSRVAETERHRIK</sequence>